<evidence type="ECO:0000256" key="1">
    <source>
        <dbReference type="SAM" id="MobiDB-lite"/>
    </source>
</evidence>
<reference evidence="2" key="1">
    <citation type="submission" date="2021-03" db="EMBL/GenBank/DDBJ databases">
        <title>Comparative genomics and phylogenomic investigation of the class Geoglossomycetes provide insights into ecological specialization and systematics.</title>
        <authorList>
            <person name="Melie T."/>
            <person name="Pirro S."/>
            <person name="Miller A.N."/>
            <person name="Quandt A."/>
        </authorList>
    </citation>
    <scope>NUCLEOTIDE SEQUENCE</scope>
    <source>
        <strain evidence="2">GBOQ0MN5Z8</strain>
    </source>
</reference>
<evidence type="ECO:0000313" key="2">
    <source>
        <dbReference type="EMBL" id="KAH0544413.1"/>
    </source>
</evidence>
<dbReference type="Proteomes" id="UP000698800">
    <property type="component" value="Unassembled WGS sequence"/>
</dbReference>
<gene>
    <name evidence="2" type="ORF">FGG08_001439</name>
</gene>
<dbReference type="InterPro" id="IPR036404">
    <property type="entry name" value="Jacalin-like_lectin_dom_sf"/>
</dbReference>
<feature type="compositionally biased region" description="Low complexity" evidence="1">
    <location>
        <begin position="521"/>
        <end position="537"/>
    </location>
</feature>
<accession>A0A9P8IBI7</accession>
<proteinExistence type="predicted"/>
<dbReference type="EMBL" id="JAGHQL010000019">
    <property type="protein sequence ID" value="KAH0544413.1"/>
    <property type="molecule type" value="Genomic_DNA"/>
</dbReference>
<sequence>MASFWTEEKYQNQFFCALCGGPFARVFRTDAQIADPVRASEQHEIVDGISSLDGFSVAPERNELVTLQKVREGLSARAQLEYLTQDYYDGALEKLGRANIRCAYDGNKISCQDMRWTHVIRALIHREAREQPEGGPDQLTDDQLTYLTGHGTARQDASWADAYPSIEAELDFEDADEGDQPGIPEFDQTDFGFHMYEEPDSKDRKFRIGSIPFHDECWDLLDLAISVCGNKRGIPSMTVGEDLSTDDLWSYLRDLIPSSWTRSKSELTADSLRKKETLADPITRLSIGVMGNAGYREAQLCGDGQKWLHVEGLHWLAVSPAITPLLDEPINLPTEDVSICNTSFAPVQRGSTQDPFWDLPQEIIIEVISYLTALETGRLRIASVPVSSVQVPQKEFRRFIKEEMAYLPKLLKKTERYSSSDDPHIDWRMVYERISMEWRTSDSLRNRRRIWKIVEPMADELVETSARNLEANFELSERMSERTAVVRGYVGVRSGAEGCRQTTMLTKSFPKADSAPSRPQSPSGSISGDESSRSSASSDTRSWITAAEFVRAVVSVRIWLDPGAGNVCGFEFLLRPRLPGQGEITEMRKSFGRQTSISETYHLEPKGSPLLTGLIVCWYRGYLQGLRLVFEDNASPIDEYARGEYYSPRFGNWRGPVRRLVAPRGYRVLAGFTGFINSLGRIETFAILEEKAIGAQHYHSPLNFPLSHQEASLWAKVPPNDVEILEREGPAVGNWRTRTAECEIFEPTLQHQPPGRIKTISGFSDGEFLVGLRFQYENASEGATVRDFGTCYGESVTSFGIRANMVITGAVIGYGDKGIHSLQVIASVDGPSPTFGERYLGQQKVYVPEPLEYEKPRSACRVYLEYLKSEVVGFHWIYEPKLKRIIQLGIICKPAVPFPPSPPPSSNTSTCARPWSAEDPQENQIPFAETDNHSNYWVDGPPPSNFVCGLKRSGCHKALRVGPPTELKFAGWVSFLDPISSITIYGDMDGIRFRYFDRSRPDRYFGSTKETATKETYKFTDPRKRINRIALQGAGIRVEASGSHSKLPKLIFLTSERHKRQGVKVEVESEYLSGIKFSFTPERLTDWDPLFSWNGVTRAEQTKLIAQVQHPWRTPSYLRARPSIETYDQLSPSYRVLSDFFDHRSQEDKVDGVKGYVSASQGSQFCGLRFRRRGLWDVEPLGQASAHEISFLLHPDEVFTSIYVFLHPFGGGGALAPEKYDSIGILHEKSRNGGAQVLLKAPDISSPETDAVTGLGWVCSPKHLPKDHRFCTDVENEDYPEDPAPQRAYTLFLPEHLEKLESYVNTVPGRYGLKALKFHGNSKMGVVILGEWQERFVESTGDPTMYIQGSRSERITAINVCFYLHEHGKRIIALELETNMGRKKNVTDHTAFTDETPPEAMVENRTMRCPEGEEIVGLHYTIGLYVHDIGLIVRPKPAADATQGPT</sequence>
<evidence type="ECO:0000313" key="3">
    <source>
        <dbReference type="Proteomes" id="UP000698800"/>
    </source>
</evidence>
<organism evidence="2 3">
    <name type="scientific">Glutinoglossum americanum</name>
    <dbReference type="NCBI Taxonomy" id="1670608"/>
    <lineage>
        <taxon>Eukaryota</taxon>
        <taxon>Fungi</taxon>
        <taxon>Dikarya</taxon>
        <taxon>Ascomycota</taxon>
        <taxon>Pezizomycotina</taxon>
        <taxon>Geoglossomycetes</taxon>
        <taxon>Geoglossales</taxon>
        <taxon>Geoglossaceae</taxon>
        <taxon>Glutinoglossum</taxon>
    </lineage>
</organism>
<comment type="caution">
    <text evidence="2">The sequence shown here is derived from an EMBL/GenBank/DDBJ whole genome shotgun (WGS) entry which is preliminary data.</text>
</comment>
<feature type="region of interest" description="Disordered" evidence="1">
    <location>
        <begin position="507"/>
        <end position="537"/>
    </location>
</feature>
<dbReference type="Gene3D" id="2.100.10.30">
    <property type="entry name" value="Jacalin-like lectin domain"/>
    <property type="match status" value="1"/>
</dbReference>
<name>A0A9P8IBI7_9PEZI</name>
<dbReference type="OrthoDB" id="6612291at2759"/>
<protein>
    <recommendedName>
        <fullName evidence="4">F-box domain-containing protein</fullName>
    </recommendedName>
</protein>
<evidence type="ECO:0008006" key="4">
    <source>
        <dbReference type="Google" id="ProtNLM"/>
    </source>
</evidence>
<keyword evidence="3" id="KW-1185">Reference proteome</keyword>